<evidence type="ECO:0000256" key="2">
    <source>
        <dbReference type="ARBA" id="ARBA00023235"/>
    </source>
</evidence>
<dbReference type="GO" id="GO:0047661">
    <property type="term" value="F:amino-acid racemase activity"/>
    <property type="evidence" value="ECO:0007669"/>
    <property type="project" value="InterPro"/>
</dbReference>
<proteinExistence type="inferred from homology"/>
<dbReference type="PANTHER" id="PTHR21198">
    <property type="entry name" value="GLUTAMATE RACEMASE"/>
    <property type="match status" value="1"/>
</dbReference>
<dbReference type="SUPFAM" id="SSF53681">
    <property type="entry name" value="Aspartate/glutamate racemase"/>
    <property type="match status" value="2"/>
</dbReference>
<evidence type="ECO:0000313" key="3">
    <source>
        <dbReference type="EMBL" id="RFT16682.1"/>
    </source>
</evidence>
<dbReference type="InterPro" id="IPR001920">
    <property type="entry name" value="Asp/Glu_race"/>
</dbReference>
<sequence>MSKKTVRIAGILGGMGPEATARFFELVVKNTDAACDQDHLKVIVCNWPQIPDRTGAILYGGENPVPLMIEGLKVLERAGAELVAIPCMTAHHFLPELRKRTRLRLLDLVAATASWTESNLPEAKTVGLLATEGTVATGLFQKAFRRRTMKIILPTPKSQQKIMEAIYGKNGIKAGFGAGRPARLLRESAQELVEAGARAIIAGCTEIPLALKPDRLPVPLIDPMTIGARELIRQAGGCLRKMPVS</sequence>
<reference evidence="3 4" key="1">
    <citation type="submission" date="2018-08" db="EMBL/GenBank/DDBJ databases">
        <title>Genome analysis of the thermophilic bacterium of the candidate phylum Aminicenantes from deep subsurface aquifer revealed its physiology and ecological role.</title>
        <authorList>
            <person name="Kadnikov V.V."/>
            <person name="Mardanov A.V."/>
            <person name="Beletsky A.V."/>
            <person name="Karnachuk O.V."/>
            <person name="Ravin N.V."/>
        </authorList>
    </citation>
    <scope>NUCLEOTIDE SEQUENCE [LARGE SCALE GENOMIC DNA]</scope>
    <source>
        <strain evidence="3">BY38</strain>
    </source>
</reference>
<keyword evidence="2" id="KW-0413">Isomerase</keyword>
<comment type="caution">
    <text evidence="3">The sequence shown here is derived from an EMBL/GenBank/DDBJ whole genome shotgun (WGS) entry which is preliminary data.</text>
</comment>
<name>A0A3E2BPV7_9BACT</name>
<evidence type="ECO:0000313" key="4">
    <source>
        <dbReference type="Proteomes" id="UP000257323"/>
    </source>
</evidence>
<dbReference type="Proteomes" id="UP000257323">
    <property type="component" value="Unassembled WGS sequence"/>
</dbReference>
<gene>
    <name evidence="3" type="ORF">OP8BY_1295</name>
</gene>
<protein>
    <submittedName>
        <fullName evidence="3">Aspartate racemase</fullName>
    </submittedName>
</protein>
<dbReference type="InterPro" id="IPR004380">
    <property type="entry name" value="Asp_race"/>
</dbReference>
<dbReference type="NCBIfam" id="TIGR00035">
    <property type="entry name" value="asp_race"/>
    <property type="match status" value="1"/>
</dbReference>
<accession>A0A3E2BPV7</accession>
<organism evidence="3 4">
    <name type="scientific">Candidatus Saccharicenans subterraneus</name>
    <dbReference type="NCBI Taxonomy" id="2508984"/>
    <lineage>
        <taxon>Bacteria</taxon>
        <taxon>Candidatus Aminicenantota</taxon>
        <taxon>Candidatus Aminicenantia</taxon>
        <taxon>Candidatus Aminicenantales</taxon>
        <taxon>Candidatus Saccharicenantaceae</taxon>
        <taxon>Candidatus Saccharicenans</taxon>
    </lineage>
</organism>
<dbReference type="Pfam" id="PF01177">
    <property type="entry name" value="Asp_Glu_race"/>
    <property type="match status" value="1"/>
</dbReference>
<comment type="similarity">
    <text evidence="1">Belongs to the aspartate/glutamate racemases family.</text>
</comment>
<dbReference type="PANTHER" id="PTHR21198:SF7">
    <property type="entry name" value="ASPARTATE-GLUTAMATE RACEMASE FAMILY"/>
    <property type="match status" value="1"/>
</dbReference>
<dbReference type="AlphaFoldDB" id="A0A3E2BPV7"/>
<dbReference type="InterPro" id="IPR015942">
    <property type="entry name" value="Asp/Glu/hydantoin_racemase"/>
</dbReference>
<dbReference type="EMBL" id="QUAH01000002">
    <property type="protein sequence ID" value="RFT16682.1"/>
    <property type="molecule type" value="Genomic_DNA"/>
</dbReference>
<evidence type="ECO:0000256" key="1">
    <source>
        <dbReference type="ARBA" id="ARBA00007847"/>
    </source>
</evidence>
<dbReference type="Gene3D" id="3.40.50.1860">
    <property type="match status" value="2"/>
</dbReference>